<dbReference type="Proteomes" id="UP001374584">
    <property type="component" value="Unassembled WGS sequence"/>
</dbReference>
<dbReference type="AlphaFoldDB" id="A0AAN9Q8H6"/>
<proteinExistence type="predicted"/>
<evidence type="ECO:0000313" key="3">
    <source>
        <dbReference type="Proteomes" id="UP001374584"/>
    </source>
</evidence>
<sequence>MEKKKGGLLQRAIPPKPTEGSRIRPIASTYNVMITLVSFFFGSSTDGRPSNKKRYKYGNFSAIWIGEFMEEIGF</sequence>
<accession>A0AAN9Q8H6</accession>
<comment type="caution">
    <text evidence="2">The sequence shown here is derived from an EMBL/GenBank/DDBJ whole genome shotgun (WGS) entry which is preliminary data.</text>
</comment>
<organism evidence="2 3">
    <name type="scientific">Phaseolus coccineus</name>
    <name type="common">Scarlet runner bean</name>
    <name type="synonym">Phaseolus multiflorus</name>
    <dbReference type="NCBI Taxonomy" id="3886"/>
    <lineage>
        <taxon>Eukaryota</taxon>
        <taxon>Viridiplantae</taxon>
        <taxon>Streptophyta</taxon>
        <taxon>Embryophyta</taxon>
        <taxon>Tracheophyta</taxon>
        <taxon>Spermatophyta</taxon>
        <taxon>Magnoliopsida</taxon>
        <taxon>eudicotyledons</taxon>
        <taxon>Gunneridae</taxon>
        <taxon>Pentapetalae</taxon>
        <taxon>rosids</taxon>
        <taxon>fabids</taxon>
        <taxon>Fabales</taxon>
        <taxon>Fabaceae</taxon>
        <taxon>Papilionoideae</taxon>
        <taxon>50 kb inversion clade</taxon>
        <taxon>NPAAA clade</taxon>
        <taxon>indigoferoid/millettioid clade</taxon>
        <taxon>Phaseoleae</taxon>
        <taxon>Phaseolus</taxon>
    </lineage>
</organism>
<protein>
    <submittedName>
        <fullName evidence="2">Uncharacterized protein</fullName>
    </submittedName>
</protein>
<feature type="region of interest" description="Disordered" evidence="1">
    <location>
        <begin position="1"/>
        <end position="21"/>
    </location>
</feature>
<evidence type="ECO:0000256" key="1">
    <source>
        <dbReference type="SAM" id="MobiDB-lite"/>
    </source>
</evidence>
<gene>
    <name evidence="2" type="ORF">VNO80_33894</name>
</gene>
<dbReference type="EMBL" id="JAYMYR010000104">
    <property type="protein sequence ID" value="KAK7325847.1"/>
    <property type="molecule type" value="Genomic_DNA"/>
</dbReference>
<name>A0AAN9Q8H6_PHACN</name>
<evidence type="ECO:0000313" key="2">
    <source>
        <dbReference type="EMBL" id="KAK7325847.1"/>
    </source>
</evidence>
<reference evidence="2 3" key="1">
    <citation type="submission" date="2024-01" db="EMBL/GenBank/DDBJ databases">
        <title>The genomes of 5 underutilized Papilionoideae crops provide insights into root nodulation and disease resistanc.</title>
        <authorList>
            <person name="Jiang F."/>
        </authorList>
    </citation>
    <scope>NUCLEOTIDE SEQUENCE [LARGE SCALE GENOMIC DNA]</scope>
    <source>
        <strain evidence="2">JINMINGXINNONG_FW02</strain>
        <tissue evidence="2">Leaves</tissue>
    </source>
</reference>
<keyword evidence="3" id="KW-1185">Reference proteome</keyword>